<protein>
    <submittedName>
        <fullName evidence="1">Uncharacterized protein</fullName>
    </submittedName>
</protein>
<gene>
    <name evidence="1" type="ORF">I6I98_17640</name>
</gene>
<dbReference type="Proteomes" id="UP000595498">
    <property type="component" value="Chromosome"/>
</dbReference>
<evidence type="ECO:0000313" key="1">
    <source>
        <dbReference type="EMBL" id="QQT52084.1"/>
    </source>
</evidence>
<proteinExistence type="predicted"/>
<dbReference type="EMBL" id="CP068224">
    <property type="protein sequence ID" value="QQT52084.1"/>
    <property type="molecule type" value="Genomic_DNA"/>
</dbReference>
<accession>A0ABX7CJ14</accession>
<sequence length="121" mass="14190">MEIVILQIETYLFETEEGQFRAMPFYELSIDECIVYENKVPKYLIDFNRRQAPLIKHIGSKMDNGDHLEHIIVNLGRSIGKEWTTRHNILGMDIPGSEQVEEIKLLMLDDLSEFEKNHLIT</sequence>
<name>A0ABX7CJ14_SPHMU</name>
<organism evidence="1 2">
    <name type="scientific">Sphingobacterium multivorum</name>
    <dbReference type="NCBI Taxonomy" id="28454"/>
    <lineage>
        <taxon>Bacteria</taxon>
        <taxon>Pseudomonadati</taxon>
        <taxon>Bacteroidota</taxon>
        <taxon>Sphingobacteriia</taxon>
        <taxon>Sphingobacteriales</taxon>
        <taxon>Sphingobacteriaceae</taxon>
        <taxon>Sphingobacterium</taxon>
    </lineage>
</organism>
<evidence type="ECO:0000313" key="2">
    <source>
        <dbReference type="Proteomes" id="UP000595498"/>
    </source>
</evidence>
<keyword evidence="2" id="KW-1185">Reference proteome</keyword>
<reference evidence="1 2" key="1">
    <citation type="submission" date="2021-01" db="EMBL/GenBank/DDBJ databases">
        <title>FDA dAtabase for Regulatory Grade micrObial Sequences (FDA-ARGOS): Supporting development and validation of Infectious Disease Dx tests.</title>
        <authorList>
            <person name="Sproer C."/>
            <person name="Gronow S."/>
            <person name="Severitt S."/>
            <person name="Schroder I."/>
            <person name="Tallon L."/>
            <person name="Sadzewicz L."/>
            <person name="Zhao X."/>
            <person name="Boylan J."/>
            <person name="Ott S."/>
            <person name="Bowen H."/>
            <person name="Vavikolanu K."/>
            <person name="Mehta A."/>
            <person name="Aluvathingal J."/>
            <person name="Nadendla S."/>
            <person name="Lowell S."/>
            <person name="Myers T."/>
            <person name="Yan Y."/>
            <person name="Sichtig H."/>
        </authorList>
    </citation>
    <scope>NUCLEOTIDE SEQUENCE [LARGE SCALE GENOMIC DNA]</scope>
    <source>
        <strain evidence="1 2">FDAARGOS_1141</strain>
    </source>
</reference>